<dbReference type="Proteomes" id="UP000410492">
    <property type="component" value="Unassembled WGS sequence"/>
</dbReference>
<protein>
    <submittedName>
        <fullName evidence="2">Uncharacterized protein</fullName>
    </submittedName>
</protein>
<evidence type="ECO:0000256" key="1">
    <source>
        <dbReference type="SAM" id="MobiDB-lite"/>
    </source>
</evidence>
<feature type="compositionally biased region" description="Basic and acidic residues" evidence="1">
    <location>
        <begin position="27"/>
        <end position="38"/>
    </location>
</feature>
<evidence type="ECO:0000313" key="3">
    <source>
        <dbReference type="Proteomes" id="UP000410492"/>
    </source>
</evidence>
<accession>A0A653DQJ8</accession>
<feature type="region of interest" description="Disordered" evidence="1">
    <location>
        <begin position="27"/>
        <end position="75"/>
    </location>
</feature>
<proteinExistence type="predicted"/>
<evidence type="ECO:0000313" key="2">
    <source>
        <dbReference type="EMBL" id="VEN62290.1"/>
    </source>
</evidence>
<sequence length="75" mass="9447">MDLEISSQKQRRDYEWVKSRHEDNIQQLKDQKKIYERASRRRSRSGSREMDRTSQRINEKERHYGSHERDRRRRS</sequence>
<dbReference type="EMBL" id="CAACVG010013708">
    <property type="protein sequence ID" value="VEN62290.1"/>
    <property type="molecule type" value="Genomic_DNA"/>
</dbReference>
<reference evidence="2 3" key="1">
    <citation type="submission" date="2019-01" db="EMBL/GenBank/DDBJ databases">
        <authorList>
            <person name="Sayadi A."/>
        </authorList>
    </citation>
    <scope>NUCLEOTIDE SEQUENCE [LARGE SCALE GENOMIC DNA]</scope>
</reference>
<gene>
    <name evidence="2" type="ORF">CALMAC_LOCUS19432</name>
</gene>
<keyword evidence="3" id="KW-1185">Reference proteome</keyword>
<name>A0A653DQJ8_CALMS</name>
<feature type="compositionally biased region" description="Basic and acidic residues" evidence="1">
    <location>
        <begin position="46"/>
        <end position="69"/>
    </location>
</feature>
<organism evidence="2 3">
    <name type="scientific">Callosobruchus maculatus</name>
    <name type="common">Southern cowpea weevil</name>
    <name type="synonym">Pulse bruchid</name>
    <dbReference type="NCBI Taxonomy" id="64391"/>
    <lineage>
        <taxon>Eukaryota</taxon>
        <taxon>Metazoa</taxon>
        <taxon>Ecdysozoa</taxon>
        <taxon>Arthropoda</taxon>
        <taxon>Hexapoda</taxon>
        <taxon>Insecta</taxon>
        <taxon>Pterygota</taxon>
        <taxon>Neoptera</taxon>
        <taxon>Endopterygota</taxon>
        <taxon>Coleoptera</taxon>
        <taxon>Polyphaga</taxon>
        <taxon>Cucujiformia</taxon>
        <taxon>Chrysomeloidea</taxon>
        <taxon>Chrysomelidae</taxon>
        <taxon>Bruchinae</taxon>
        <taxon>Bruchini</taxon>
        <taxon>Callosobruchus</taxon>
    </lineage>
</organism>
<dbReference type="AlphaFoldDB" id="A0A653DQJ8"/>